<protein>
    <submittedName>
        <fullName evidence="6">Glucan 1,4-alpha-glucosidase</fullName>
    </submittedName>
</protein>
<dbReference type="PANTHER" id="PTHR42721:SF3">
    <property type="entry name" value="BETA-D-XYLOSIDASE 5-RELATED"/>
    <property type="match status" value="1"/>
</dbReference>
<keyword evidence="2 4" id="KW-0732">Signal</keyword>
<reference evidence="6 7" key="1">
    <citation type="submission" date="2019-04" db="EMBL/GenBank/DDBJ databases">
        <authorList>
            <person name="Liu A."/>
        </authorList>
    </citation>
    <scope>NUCLEOTIDE SEQUENCE [LARGE SCALE GENOMIC DNA]</scope>
    <source>
        <strain evidence="6 7">RZ03</strain>
    </source>
</reference>
<organism evidence="6 7">
    <name type="scientific">Flavivirga rizhaonensis</name>
    <dbReference type="NCBI Taxonomy" id="2559571"/>
    <lineage>
        <taxon>Bacteria</taxon>
        <taxon>Pseudomonadati</taxon>
        <taxon>Bacteroidota</taxon>
        <taxon>Flavobacteriia</taxon>
        <taxon>Flavobacteriales</taxon>
        <taxon>Flavobacteriaceae</taxon>
        <taxon>Flavivirga</taxon>
    </lineage>
</organism>
<dbReference type="Pfam" id="PF01915">
    <property type="entry name" value="Glyco_hydro_3_C"/>
    <property type="match status" value="1"/>
</dbReference>
<comment type="caution">
    <text evidence="6">The sequence shown here is derived from an EMBL/GenBank/DDBJ whole genome shotgun (WGS) entry which is preliminary data.</text>
</comment>
<name>A0A4S1DSN0_9FLAO</name>
<dbReference type="SUPFAM" id="SSF51445">
    <property type="entry name" value="(Trans)glycosidases"/>
    <property type="match status" value="1"/>
</dbReference>
<dbReference type="InterPro" id="IPR026891">
    <property type="entry name" value="Fn3-like"/>
</dbReference>
<dbReference type="GO" id="GO:0046556">
    <property type="term" value="F:alpha-L-arabinofuranosidase activity"/>
    <property type="evidence" value="ECO:0007669"/>
    <property type="project" value="TreeGrafter"/>
</dbReference>
<dbReference type="EMBL" id="SRSO01000030">
    <property type="protein sequence ID" value="TGV00981.1"/>
    <property type="molecule type" value="Genomic_DNA"/>
</dbReference>
<dbReference type="Proteomes" id="UP000307602">
    <property type="component" value="Unassembled WGS sequence"/>
</dbReference>
<comment type="similarity">
    <text evidence="1">Belongs to the glycosyl hydrolase 3 family.</text>
</comment>
<dbReference type="RefSeq" id="WP_135878502.1">
    <property type="nucleotide sequence ID" value="NZ_SRSO01000030.1"/>
</dbReference>
<dbReference type="PROSITE" id="PS51820">
    <property type="entry name" value="PA14"/>
    <property type="match status" value="1"/>
</dbReference>
<dbReference type="InterPro" id="IPR011658">
    <property type="entry name" value="PA14_dom"/>
</dbReference>
<dbReference type="GO" id="GO:0008422">
    <property type="term" value="F:beta-glucosidase activity"/>
    <property type="evidence" value="ECO:0007669"/>
    <property type="project" value="UniProtKB-ARBA"/>
</dbReference>
<feature type="signal peptide" evidence="4">
    <location>
        <begin position="1"/>
        <end position="19"/>
    </location>
</feature>
<dbReference type="InterPro" id="IPR036881">
    <property type="entry name" value="Glyco_hydro_3_C_sf"/>
</dbReference>
<dbReference type="SMART" id="SM00758">
    <property type="entry name" value="PA14"/>
    <property type="match status" value="1"/>
</dbReference>
<evidence type="ECO:0000256" key="4">
    <source>
        <dbReference type="SAM" id="SignalP"/>
    </source>
</evidence>
<dbReference type="GO" id="GO:0031222">
    <property type="term" value="P:arabinan catabolic process"/>
    <property type="evidence" value="ECO:0007669"/>
    <property type="project" value="TreeGrafter"/>
</dbReference>
<sequence length="881" mass="98724">MKKTILLFACMLSLSMLNAQVWAPAGQKAKEGINATNSKNFPFMNPTLPLDERIYDLIDRLTIDEKIQWTKSYNSKIERLGISDFAWQGEALHGLGMKRATMFPQSIGLGATWDDALMLRVASAISTEARAKYNNGEGANLSFWSPNINLVRDPRWGRNQETYGEDPHLTSRMGVAFVKGIQGDDPKYLKAISCPKHFMVHNGPEVGKTYENRIVSEIDLLETYKPAFEAVVKEGGAKGIMGAYNMLNWESCVTSKYLTTSLLRDQWGFDGYVVTDCGSLSTASNVQKRVATQEEAVGLSIKAGVDLNCGDQFETHMKAALEKGYLTEAEIDNALYRTIKIKMQLGLFDPQEMCAYSKISPDVIQSDAHKKLALEAAQKSMTLLKNDKTLPITKKVKSIALIGPSVKNSHVLTGNYTGIPDKIYTIYEGIEAKAKEKGITINYAKGTIHGDEDYMELVPKSVLTTPDGKPGLKAEFFYEPDFKKLVKEDIVDEVDYTYEWKSIVDEQRWNANSVKFRGYLTPKISGEYLLSMEGGQGFGLVINNDTIVYRDRDRKGNWQKYQVLKDTYTLKAGEKYKLEVFVNKTQGKNDMHFNWKKPGIDPVNQALEMANKSDIIIFSGGSSNVFEDEQNDREFIGLSNKQQQLLSKLLKTGKPVIMVLVNGSMTALTPEDLKVNAILDAWFPGQAGGLAVADVLFGDYNPAGRTAVTFYKSEKDLPDFRDFSMKNRTYKYFTGTPNFRFGHGLSYTKFKYSNLKVSSESSTNQDLEISVDVTNTGKYDGDEVVQVYVHIKDADMPVPISSLKAFKRIHIKKGKTEKIIFTLKPKDLAYVNRKFEREVKPGDVDIFIGNCSPEVKNKKAIASEKILKSTIKLTGDKIIIE</sequence>
<dbReference type="Gene3D" id="3.40.50.1700">
    <property type="entry name" value="Glycoside hydrolase family 3 C-terminal domain"/>
    <property type="match status" value="2"/>
</dbReference>
<dbReference type="InterPro" id="IPR044993">
    <property type="entry name" value="BXL"/>
</dbReference>
<dbReference type="Pfam" id="PF07691">
    <property type="entry name" value="PA14"/>
    <property type="match status" value="1"/>
</dbReference>
<dbReference type="GO" id="GO:0045493">
    <property type="term" value="P:xylan catabolic process"/>
    <property type="evidence" value="ECO:0007669"/>
    <property type="project" value="InterPro"/>
</dbReference>
<evidence type="ECO:0000313" key="6">
    <source>
        <dbReference type="EMBL" id="TGV00981.1"/>
    </source>
</evidence>
<keyword evidence="7" id="KW-1185">Reference proteome</keyword>
<dbReference type="PRINTS" id="PR00133">
    <property type="entry name" value="GLHYDRLASE3"/>
</dbReference>
<dbReference type="SMART" id="SM01217">
    <property type="entry name" value="Fn3_like"/>
    <property type="match status" value="1"/>
</dbReference>
<keyword evidence="3" id="KW-0378">Hydrolase</keyword>
<dbReference type="PANTHER" id="PTHR42721">
    <property type="entry name" value="SUGAR HYDROLASE-RELATED"/>
    <property type="match status" value="1"/>
</dbReference>
<dbReference type="Gene3D" id="2.60.40.10">
    <property type="entry name" value="Immunoglobulins"/>
    <property type="match status" value="1"/>
</dbReference>
<dbReference type="GO" id="GO:0009044">
    <property type="term" value="F:xylan 1,4-beta-xylosidase activity"/>
    <property type="evidence" value="ECO:0007669"/>
    <property type="project" value="InterPro"/>
</dbReference>
<accession>A0A4S1DSN0</accession>
<dbReference type="InterPro" id="IPR002772">
    <property type="entry name" value="Glyco_hydro_3_C"/>
</dbReference>
<dbReference type="InterPro" id="IPR037524">
    <property type="entry name" value="PA14/GLEYA"/>
</dbReference>
<evidence type="ECO:0000256" key="3">
    <source>
        <dbReference type="ARBA" id="ARBA00022801"/>
    </source>
</evidence>
<dbReference type="FunFam" id="2.60.40.10:FF:000495">
    <property type="entry name" value="Periplasmic beta-glucosidase"/>
    <property type="match status" value="1"/>
</dbReference>
<evidence type="ECO:0000313" key="7">
    <source>
        <dbReference type="Proteomes" id="UP000307602"/>
    </source>
</evidence>
<dbReference type="InterPro" id="IPR001764">
    <property type="entry name" value="Glyco_hydro_3_N"/>
</dbReference>
<evidence type="ECO:0000256" key="2">
    <source>
        <dbReference type="ARBA" id="ARBA00022729"/>
    </source>
</evidence>
<gene>
    <name evidence="6" type="ORF">EM932_17505</name>
</gene>
<dbReference type="SUPFAM" id="SSF52279">
    <property type="entry name" value="Beta-D-glucan exohydrolase, C-terminal domain"/>
    <property type="match status" value="1"/>
</dbReference>
<dbReference type="OrthoDB" id="9805821at2"/>
<dbReference type="Gene3D" id="3.20.20.300">
    <property type="entry name" value="Glycoside hydrolase, family 3, N-terminal domain"/>
    <property type="match status" value="1"/>
</dbReference>
<proteinExistence type="inferred from homology"/>
<dbReference type="InterPro" id="IPR017853">
    <property type="entry name" value="GH"/>
</dbReference>
<feature type="domain" description="PA14" evidence="5">
    <location>
        <begin position="467"/>
        <end position="610"/>
    </location>
</feature>
<dbReference type="Pfam" id="PF14310">
    <property type="entry name" value="Fn3-like"/>
    <property type="match status" value="1"/>
</dbReference>
<evidence type="ECO:0000259" key="5">
    <source>
        <dbReference type="PROSITE" id="PS51820"/>
    </source>
</evidence>
<dbReference type="InterPro" id="IPR036962">
    <property type="entry name" value="Glyco_hydro_3_N_sf"/>
</dbReference>
<dbReference type="Pfam" id="PF00933">
    <property type="entry name" value="Glyco_hydro_3"/>
    <property type="match status" value="1"/>
</dbReference>
<dbReference type="InterPro" id="IPR013783">
    <property type="entry name" value="Ig-like_fold"/>
</dbReference>
<evidence type="ECO:0000256" key="1">
    <source>
        <dbReference type="ARBA" id="ARBA00005336"/>
    </source>
</evidence>
<feature type="chain" id="PRO_5020636185" evidence="4">
    <location>
        <begin position="20"/>
        <end position="881"/>
    </location>
</feature>
<dbReference type="AlphaFoldDB" id="A0A4S1DSN0"/>